<dbReference type="AlphaFoldDB" id="A0A949WYC5"/>
<proteinExistence type="predicted"/>
<reference evidence="3" key="1">
    <citation type="submission" date="2020-12" db="EMBL/GenBank/DDBJ databases">
        <title>Clostridium thailandense sp. nov., a novel acetogenic bacterium isolated from peat land soil in Thailand.</title>
        <authorList>
            <person name="Chaikitkaew S."/>
            <person name="Birkeland N.K."/>
        </authorList>
    </citation>
    <scope>NUCLEOTIDE SEQUENCE</scope>
    <source>
        <strain evidence="3">PL3</strain>
    </source>
</reference>
<dbReference type="InterPro" id="IPR001789">
    <property type="entry name" value="Sig_transdc_resp-reg_receiver"/>
</dbReference>
<dbReference type="PANTHER" id="PTHR43228">
    <property type="entry name" value="TWO-COMPONENT RESPONSE REGULATOR"/>
    <property type="match status" value="1"/>
</dbReference>
<dbReference type="InterPro" id="IPR052048">
    <property type="entry name" value="ST_Response_Regulator"/>
</dbReference>
<sequence>MKKVLVVDDAAFMRLSLRTMLERNGYEVIGEAVNGLDAIQKYATLKPEIVTMDITMPDMDGVQALEQIKKLNSNAVVIIISALGQETMVKKAIMLGAKGFIVKPYKEEHLIKALSKL</sequence>
<dbReference type="Proteomes" id="UP000694308">
    <property type="component" value="Unassembled WGS sequence"/>
</dbReference>
<dbReference type="EMBL" id="JAEEGC010000242">
    <property type="protein sequence ID" value="MBV7276952.1"/>
    <property type="molecule type" value="Genomic_DNA"/>
</dbReference>
<accession>A0A949WYC5</accession>
<dbReference type="RefSeq" id="WP_218324027.1">
    <property type="nucleotide sequence ID" value="NZ_JAEEGC010000242.1"/>
</dbReference>
<evidence type="ECO:0000256" key="1">
    <source>
        <dbReference type="PROSITE-ProRule" id="PRU00169"/>
    </source>
</evidence>
<comment type="caution">
    <text evidence="3">The sequence shown here is derived from an EMBL/GenBank/DDBJ whole genome shotgun (WGS) entry which is preliminary data.</text>
</comment>
<keyword evidence="1" id="KW-0597">Phosphoprotein</keyword>
<feature type="modified residue" description="4-aspartylphosphate" evidence="1">
    <location>
        <position position="53"/>
    </location>
</feature>
<organism evidence="3 4">
    <name type="scientific">Clostridium thailandense</name>
    <dbReference type="NCBI Taxonomy" id="2794346"/>
    <lineage>
        <taxon>Bacteria</taxon>
        <taxon>Bacillati</taxon>
        <taxon>Bacillota</taxon>
        <taxon>Clostridia</taxon>
        <taxon>Eubacteriales</taxon>
        <taxon>Clostridiaceae</taxon>
        <taxon>Clostridium</taxon>
    </lineage>
</organism>
<dbReference type="PROSITE" id="PS50110">
    <property type="entry name" value="RESPONSE_REGULATORY"/>
    <property type="match status" value="1"/>
</dbReference>
<dbReference type="Pfam" id="PF00072">
    <property type="entry name" value="Response_reg"/>
    <property type="match status" value="1"/>
</dbReference>
<dbReference type="GO" id="GO:0000160">
    <property type="term" value="P:phosphorelay signal transduction system"/>
    <property type="evidence" value="ECO:0007669"/>
    <property type="project" value="InterPro"/>
</dbReference>
<evidence type="ECO:0000313" key="4">
    <source>
        <dbReference type="Proteomes" id="UP000694308"/>
    </source>
</evidence>
<feature type="domain" description="Response regulatory" evidence="2">
    <location>
        <begin position="3"/>
        <end position="117"/>
    </location>
</feature>
<gene>
    <name evidence="3" type="ORF">I6U48_29215</name>
</gene>
<dbReference type="PANTHER" id="PTHR43228:SF1">
    <property type="entry name" value="TWO-COMPONENT RESPONSE REGULATOR ARR22"/>
    <property type="match status" value="1"/>
</dbReference>
<evidence type="ECO:0000313" key="3">
    <source>
        <dbReference type="EMBL" id="MBV7276952.1"/>
    </source>
</evidence>
<protein>
    <submittedName>
        <fullName evidence="3">Response regulator</fullName>
    </submittedName>
</protein>
<evidence type="ECO:0000259" key="2">
    <source>
        <dbReference type="PROSITE" id="PS50110"/>
    </source>
</evidence>
<dbReference type="SMART" id="SM00448">
    <property type="entry name" value="REC"/>
    <property type="match status" value="1"/>
</dbReference>
<keyword evidence="4" id="KW-1185">Reference proteome</keyword>
<name>A0A949WYC5_9CLOT</name>